<comment type="caution">
    <text evidence="14">The sequence shown here is derived from an EMBL/GenBank/DDBJ whole genome shotgun (WGS) entry which is preliminary data.</text>
</comment>
<dbReference type="GO" id="GO:0106312">
    <property type="term" value="F:methylenetetrahydrofolate reductase (NADH) activity"/>
    <property type="evidence" value="ECO:0007669"/>
    <property type="project" value="UniProtKB-EC"/>
</dbReference>
<evidence type="ECO:0000256" key="5">
    <source>
        <dbReference type="ARBA" id="ARBA00022630"/>
    </source>
</evidence>
<reference evidence="14" key="1">
    <citation type="journal article" date="2013" name="Genome Announc.">
        <title>Draft Genome Sequence of Loktanella cinnabarina LL-001T, Isolated from Deep-Sea Floor Sediment.</title>
        <authorList>
            <person name="Nishi S."/>
            <person name="Tsubouchi T."/>
            <person name="Takaki Y."/>
            <person name="Koyanagi R."/>
            <person name="Satoh N."/>
            <person name="Maruyama T."/>
            <person name="Hatada Y."/>
        </authorList>
    </citation>
    <scope>NUCLEOTIDE SEQUENCE [LARGE SCALE GENOMIC DNA]</scope>
    <source>
        <strain evidence="14">LL-001</strain>
    </source>
</reference>
<evidence type="ECO:0000256" key="8">
    <source>
        <dbReference type="ARBA" id="ARBA00023027"/>
    </source>
</evidence>
<keyword evidence="5 12" id="KW-0285">Flavoprotein</keyword>
<evidence type="ECO:0000256" key="4">
    <source>
        <dbReference type="ARBA" id="ARBA00022605"/>
    </source>
</evidence>
<feature type="region of interest" description="Disordered" evidence="13">
    <location>
        <begin position="68"/>
        <end position="91"/>
    </location>
</feature>
<keyword evidence="8" id="KW-0520">NAD</keyword>
<dbReference type="InterPro" id="IPR003171">
    <property type="entry name" value="Mehydrof_redctse-like"/>
</dbReference>
<organism evidence="14 15">
    <name type="scientific">Limimaricola cinnabarinus LL-001</name>
    <dbReference type="NCBI Taxonomy" id="1337093"/>
    <lineage>
        <taxon>Bacteria</taxon>
        <taxon>Pseudomonadati</taxon>
        <taxon>Pseudomonadota</taxon>
        <taxon>Alphaproteobacteria</taxon>
        <taxon>Rhodobacterales</taxon>
        <taxon>Paracoccaceae</taxon>
        <taxon>Limimaricola</taxon>
    </lineage>
</organism>
<dbReference type="NCBIfam" id="TIGR00676">
    <property type="entry name" value="fadh2"/>
    <property type="match status" value="1"/>
</dbReference>
<comment type="similarity">
    <text evidence="3 12">Belongs to the methylenetetrahydrofolate reductase family.</text>
</comment>
<dbReference type="GO" id="GO:0005829">
    <property type="term" value="C:cytosol"/>
    <property type="evidence" value="ECO:0007669"/>
    <property type="project" value="InterPro"/>
</dbReference>
<dbReference type="UniPathway" id="UPA00193"/>
<dbReference type="AlphaFoldDB" id="U2YL21"/>
<gene>
    <name evidence="14" type="ORF">MBELCI_1788</name>
</gene>
<feature type="region of interest" description="Disordered" evidence="13">
    <location>
        <begin position="333"/>
        <end position="357"/>
    </location>
</feature>
<evidence type="ECO:0000256" key="1">
    <source>
        <dbReference type="ARBA" id="ARBA00001974"/>
    </source>
</evidence>
<keyword evidence="4" id="KW-0028">Amino-acid biosynthesis</keyword>
<dbReference type="Pfam" id="PF02219">
    <property type="entry name" value="MTHFR"/>
    <property type="match status" value="1"/>
</dbReference>
<accession>U2YL21</accession>
<feature type="region of interest" description="Disordered" evidence="13">
    <location>
        <begin position="1"/>
        <end position="20"/>
    </location>
</feature>
<evidence type="ECO:0000256" key="2">
    <source>
        <dbReference type="ARBA" id="ARBA00004777"/>
    </source>
</evidence>
<sequence>MPVADGTDETAGLGDDDHARRDVPDLLALPVALGAARRHIGHVERGRAVLPDTGHFGGNPGEILNHRRQGAAPGAGYAGREDRFDKPVTPRNPQPAFIEPCALALLGVEHLVLDGIVDHAGDDLALVFERDGDRPMRHAVQEIGGAVERIDDPAPGRVLALDRAAFFAQETIGRPRFHQRLAHGLLGLTVGTGDEVARPLGRDLQLLDLGKILEQRATGAAGGLHHHVEIGGTGHRGLLGLGLSGPRGPEMSRIKGPPLRAIRARGQRRRLAPLQLHRLLPRQPGEMGDIGPRRVVRAGRGKEPAGLALCRQRPGHEIGVVPQLSHDPIGQHRDPAVRGHEKQDHRRQLNLPDGGGLHLRGEQKLGEHVEPRALHRIGNQHLLREIARLDKGLLGQRVHRRGDEDRLVIEKRREIGLGQLFGIGGDHQIDHLAPERGQRVEGEAGADIDIDLGPGLAELFQHRQQPFEAGVAFDRDMHAPRLARDQPGELGLQIGDARQDVLGGGQKLHPGGRELERLGAAHEKLDPGLILDPLDLMRQRRLCYVEQVGRPRQTAGVMDRLDRAQMAELDMQVKLMIVVRVMNLSHTTSSATRSTAHRRPSMTRPAVSFEFFPPKNIEGSFRLWDTVQALAPMGPEFVSVTYGAGGTTRQLTHEAVDAIHKKAGLRVAAHLTCVEATRAETLDIVNGYAKAGVEEIVALRGDPPKGSGGFTAHPQGFSGSVELIETLAAMEKFRIRVGAYPERHPDAAHELADVEHLKRKFDAGAHSAITQFFFEADTFFRFRDACEKAGIKGQIIPGILPIENWKGARKFAAMCGTSIPQVVADGFEHAADQAEADMLATALATELCDKLIAGGAEHLHFYTLNKPDLTRDVCHALGITPKAALSEVA</sequence>
<comment type="pathway">
    <text evidence="2 12">One-carbon metabolism; tetrahydrofolate interconversion.</text>
</comment>
<evidence type="ECO:0000256" key="9">
    <source>
        <dbReference type="ARBA" id="ARBA00023167"/>
    </source>
</evidence>
<dbReference type="GO" id="GO:0035999">
    <property type="term" value="P:tetrahydrofolate interconversion"/>
    <property type="evidence" value="ECO:0007669"/>
    <property type="project" value="UniProtKB-UniPathway"/>
</dbReference>
<feature type="compositionally biased region" description="Basic and acidic residues" evidence="13">
    <location>
        <begin position="79"/>
        <end position="88"/>
    </location>
</feature>
<dbReference type="InterPro" id="IPR029041">
    <property type="entry name" value="FAD-linked_oxidoreductase-like"/>
</dbReference>
<dbReference type="GO" id="GO:0071949">
    <property type="term" value="F:FAD binding"/>
    <property type="evidence" value="ECO:0007669"/>
    <property type="project" value="TreeGrafter"/>
</dbReference>
<protein>
    <recommendedName>
        <fullName evidence="12">Methylenetetrahydrofolate reductase</fullName>
        <ecNumber evidence="12">1.5.1.54</ecNumber>
    </recommendedName>
</protein>
<dbReference type="PANTHER" id="PTHR45754:SF3">
    <property type="entry name" value="METHYLENETETRAHYDROFOLATE REDUCTASE (NADPH)"/>
    <property type="match status" value="1"/>
</dbReference>
<evidence type="ECO:0000256" key="12">
    <source>
        <dbReference type="RuleBase" id="RU003862"/>
    </source>
</evidence>
<dbReference type="InterPro" id="IPR004620">
    <property type="entry name" value="MTHF_reductase_bac"/>
</dbReference>
<evidence type="ECO:0000256" key="6">
    <source>
        <dbReference type="ARBA" id="ARBA00022827"/>
    </source>
</evidence>
<dbReference type="EMBL" id="BATB01000020">
    <property type="protein sequence ID" value="GAD55736.1"/>
    <property type="molecule type" value="Genomic_DNA"/>
</dbReference>
<proteinExistence type="inferred from homology"/>
<dbReference type="PANTHER" id="PTHR45754">
    <property type="entry name" value="METHYLENETETRAHYDROFOLATE REDUCTASE"/>
    <property type="match status" value="1"/>
</dbReference>
<comment type="pathway">
    <text evidence="10">Amino-acid biosynthesis; L-methionine biosynthesis via de novo pathway.</text>
</comment>
<dbReference type="eggNOG" id="COG0685">
    <property type="taxonomic scope" value="Bacteria"/>
</dbReference>
<evidence type="ECO:0000256" key="13">
    <source>
        <dbReference type="SAM" id="MobiDB-lite"/>
    </source>
</evidence>
<dbReference type="CDD" id="cd00537">
    <property type="entry name" value="MTHFR"/>
    <property type="match status" value="1"/>
</dbReference>
<keyword evidence="15" id="KW-1185">Reference proteome</keyword>
<evidence type="ECO:0000313" key="14">
    <source>
        <dbReference type="EMBL" id="GAD55736.1"/>
    </source>
</evidence>
<comment type="cofactor">
    <cofactor evidence="1 12">
        <name>FAD</name>
        <dbReference type="ChEBI" id="CHEBI:57692"/>
    </cofactor>
</comment>
<comment type="catalytic activity">
    <reaction evidence="11">
        <text>(6S)-5-methyl-5,6,7,8-tetrahydrofolate + NAD(+) = (6R)-5,10-methylene-5,6,7,8-tetrahydrofolate + NADH + H(+)</text>
        <dbReference type="Rhea" id="RHEA:19821"/>
        <dbReference type="ChEBI" id="CHEBI:15378"/>
        <dbReference type="ChEBI" id="CHEBI:15636"/>
        <dbReference type="ChEBI" id="CHEBI:18608"/>
        <dbReference type="ChEBI" id="CHEBI:57540"/>
        <dbReference type="ChEBI" id="CHEBI:57945"/>
        <dbReference type="EC" id="1.5.1.54"/>
    </reaction>
    <physiologicalReaction direction="right-to-left" evidence="11">
        <dbReference type="Rhea" id="RHEA:19823"/>
    </physiologicalReaction>
</comment>
<dbReference type="STRING" id="1337093.MBELCI_1788"/>
<dbReference type="SUPFAM" id="SSF51730">
    <property type="entry name" value="FAD-linked oxidoreductase"/>
    <property type="match status" value="1"/>
</dbReference>
<dbReference type="Proteomes" id="UP000016566">
    <property type="component" value="Unassembled WGS sequence"/>
</dbReference>
<keyword evidence="9" id="KW-0486">Methionine biosynthesis</keyword>
<keyword evidence="7 12" id="KW-0560">Oxidoreductase</keyword>
<dbReference type="EC" id="1.5.1.54" evidence="12"/>
<dbReference type="GO" id="GO:0009086">
    <property type="term" value="P:methionine biosynthetic process"/>
    <property type="evidence" value="ECO:0007669"/>
    <property type="project" value="UniProtKB-KW"/>
</dbReference>
<name>U2YL21_9RHOB</name>
<evidence type="ECO:0000313" key="15">
    <source>
        <dbReference type="Proteomes" id="UP000016566"/>
    </source>
</evidence>
<keyword evidence="6 12" id="KW-0274">FAD</keyword>
<evidence type="ECO:0000256" key="7">
    <source>
        <dbReference type="ARBA" id="ARBA00023002"/>
    </source>
</evidence>
<evidence type="ECO:0000256" key="10">
    <source>
        <dbReference type="ARBA" id="ARBA00034478"/>
    </source>
</evidence>
<feature type="compositionally biased region" description="Basic and acidic residues" evidence="13">
    <location>
        <begin position="333"/>
        <end position="347"/>
    </location>
</feature>
<evidence type="ECO:0000256" key="11">
    <source>
        <dbReference type="ARBA" id="ARBA00048628"/>
    </source>
</evidence>
<evidence type="ECO:0000256" key="3">
    <source>
        <dbReference type="ARBA" id="ARBA00006743"/>
    </source>
</evidence>
<dbReference type="Gene3D" id="3.20.20.220">
    <property type="match status" value="1"/>
</dbReference>